<evidence type="ECO:0000313" key="2">
    <source>
        <dbReference type="Proteomes" id="UP001596380"/>
    </source>
</evidence>
<dbReference type="EMBL" id="JBHSXS010000019">
    <property type="protein sequence ID" value="MFC6883380.1"/>
    <property type="molecule type" value="Genomic_DNA"/>
</dbReference>
<keyword evidence="2" id="KW-1185">Reference proteome</keyword>
<gene>
    <name evidence="1" type="ORF">ACFQKB_26725</name>
</gene>
<dbReference type="InterPro" id="IPR036614">
    <property type="entry name" value="RusA-like_sf"/>
</dbReference>
<accession>A0ABW2CR54</accession>
<reference evidence="2" key="1">
    <citation type="journal article" date="2019" name="Int. J. Syst. Evol. Microbiol.">
        <title>The Global Catalogue of Microorganisms (GCM) 10K type strain sequencing project: providing services to taxonomists for standard genome sequencing and annotation.</title>
        <authorList>
            <consortium name="The Broad Institute Genomics Platform"/>
            <consortium name="The Broad Institute Genome Sequencing Center for Infectious Disease"/>
            <person name="Wu L."/>
            <person name="Ma J."/>
        </authorList>
    </citation>
    <scope>NUCLEOTIDE SEQUENCE [LARGE SCALE GENOMIC DNA]</scope>
    <source>
        <strain evidence="2">JCM 3369</strain>
    </source>
</reference>
<protein>
    <recommendedName>
        <fullName evidence="3">RusA-like resolvase</fullName>
    </recommendedName>
</protein>
<dbReference type="Gene3D" id="3.30.1330.70">
    <property type="entry name" value="Holliday junction resolvase RusA"/>
    <property type="match status" value="1"/>
</dbReference>
<name>A0ABW2CR54_9ACTN</name>
<comment type="caution">
    <text evidence="1">The sequence shown here is derived from an EMBL/GenBank/DDBJ whole genome shotgun (WGS) entry which is preliminary data.</text>
</comment>
<dbReference type="Proteomes" id="UP001596380">
    <property type="component" value="Unassembled WGS sequence"/>
</dbReference>
<evidence type="ECO:0000313" key="1">
    <source>
        <dbReference type="EMBL" id="MFC6883380.1"/>
    </source>
</evidence>
<proteinExistence type="predicted"/>
<sequence>MNANDRLHWRPRNDRTQAIKDAVIVLVRQQRLPRLERARIICHYRPGPRQRRRDPANWAPSAKAAVDGLVAAGVLDDDDHTRVVGPDMRLGPVDEEARRRGTRYGRLALTIVELPAGEDE</sequence>
<organism evidence="1 2">
    <name type="scientific">Actinomadura yumaensis</name>
    <dbReference type="NCBI Taxonomy" id="111807"/>
    <lineage>
        <taxon>Bacteria</taxon>
        <taxon>Bacillati</taxon>
        <taxon>Actinomycetota</taxon>
        <taxon>Actinomycetes</taxon>
        <taxon>Streptosporangiales</taxon>
        <taxon>Thermomonosporaceae</taxon>
        <taxon>Actinomadura</taxon>
    </lineage>
</organism>
<dbReference type="SUPFAM" id="SSF103084">
    <property type="entry name" value="Holliday junction resolvase RusA"/>
    <property type="match status" value="1"/>
</dbReference>
<evidence type="ECO:0008006" key="3">
    <source>
        <dbReference type="Google" id="ProtNLM"/>
    </source>
</evidence>
<dbReference type="RefSeq" id="WP_378050188.1">
    <property type="nucleotide sequence ID" value="NZ_JBHSXE010000002.1"/>
</dbReference>